<comment type="caution">
    <text evidence="1">The sequence shown here is derived from an EMBL/GenBank/DDBJ whole genome shotgun (WGS) entry which is preliminary data.</text>
</comment>
<organism evidence="1 2">
    <name type="scientific">Labilibaculum manganireducens</name>
    <dbReference type="NCBI Taxonomy" id="1940525"/>
    <lineage>
        <taxon>Bacteria</taxon>
        <taxon>Pseudomonadati</taxon>
        <taxon>Bacteroidota</taxon>
        <taxon>Bacteroidia</taxon>
        <taxon>Marinilabiliales</taxon>
        <taxon>Marinifilaceae</taxon>
        <taxon>Labilibaculum</taxon>
    </lineage>
</organism>
<sequence length="90" mass="10008">MEIMKTIVKLLSIVITVTLFLYSCDDDREPSDSCIEGNVFAFLECGEGALIQIKDQSDLGDPLTYKGVEYENVVQAPGSFPKGEIYLQRV</sequence>
<evidence type="ECO:0000313" key="2">
    <source>
        <dbReference type="Proteomes" id="UP000233618"/>
    </source>
</evidence>
<evidence type="ECO:0000313" key="1">
    <source>
        <dbReference type="EMBL" id="PKQ67921.1"/>
    </source>
</evidence>
<accession>A0A2N3IC74</accession>
<protein>
    <submittedName>
        <fullName evidence="1">Uncharacterized protein</fullName>
    </submittedName>
</protein>
<gene>
    <name evidence="1" type="ORF">BZG01_06020</name>
</gene>
<keyword evidence="2" id="KW-1185">Reference proteome</keyword>
<dbReference type="Proteomes" id="UP000233618">
    <property type="component" value="Unassembled WGS sequence"/>
</dbReference>
<dbReference type="PROSITE" id="PS51257">
    <property type="entry name" value="PROKAR_LIPOPROTEIN"/>
    <property type="match status" value="1"/>
</dbReference>
<reference evidence="1 2" key="1">
    <citation type="journal article" date="2017" name="Front. Microbiol.">
        <title>Labilibaculum manganireducens gen. nov., sp. nov. and Labilibaculum filiforme sp. nov., Novel Bacteroidetes Isolated from Subsurface Sediments of the Baltic Sea.</title>
        <authorList>
            <person name="Vandieken V."/>
            <person name="Marshall I.P."/>
            <person name="Niemann H."/>
            <person name="Engelen B."/>
            <person name="Cypionka H."/>
        </authorList>
    </citation>
    <scope>NUCLEOTIDE SEQUENCE [LARGE SCALE GENOMIC DNA]</scope>
    <source>
        <strain evidence="1 2">59.10-2M</strain>
    </source>
</reference>
<dbReference type="EMBL" id="MVDE01000006">
    <property type="protein sequence ID" value="PKQ67921.1"/>
    <property type="molecule type" value="Genomic_DNA"/>
</dbReference>
<name>A0A2N3IC74_9BACT</name>
<proteinExistence type="predicted"/>
<dbReference type="AlphaFoldDB" id="A0A2N3IC74"/>